<gene>
    <name evidence="1" type="ORF">LAESUDRAFT_616608</name>
</gene>
<feature type="non-terminal residue" evidence="1">
    <location>
        <position position="109"/>
    </location>
</feature>
<evidence type="ECO:0000313" key="2">
    <source>
        <dbReference type="Proteomes" id="UP000076871"/>
    </source>
</evidence>
<dbReference type="EMBL" id="KV427671">
    <property type="protein sequence ID" value="KZT01019.1"/>
    <property type="molecule type" value="Genomic_DNA"/>
</dbReference>
<dbReference type="RefSeq" id="XP_040758759.1">
    <property type="nucleotide sequence ID" value="XM_040903221.1"/>
</dbReference>
<dbReference type="InParanoid" id="A0A165BGM5"/>
<evidence type="ECO:0000313" key="1">
    <source>
        <dbReference type="EMBL" id="KZT01019.1"/>
    </source>
</evidence>
<protein>
    <recommendedName>
        <fullName evidence="3">Integrase zinc-binding domain-containing protein</fullName>
    </recommendedName>
</protein>
<name>A0A165BGM5_9APHY</name>
<keyword evidence="2" id="KW-1185">Reference proteome</keyword>
<feature type="non-terminal residue" evidence="1">
    <location>
        <position position="1"/>
    </location>
</feature>
<evidence type="ECO:0008006" key="3">
    <source>
        <dbReference type="Google" id="ProtNLM"/>
    </source>
</evidence>
<dbReference type="Proteomes" id="UP000076871">
    <property type="component" value="Unassembled WGS sequence"/>
</dbReference>
<dbReference type="GeneID" id="63820252"/>
<organism evidence="1 2">
    <name type="scientific">Laetiporus sulphureus 93-53</name>
    <dbReference type="NCBI Taxonomy" id="1314785"/>
    <lineage>
        <taxon>Eukaryota</taxon>
        <taxon>Fungi</taxon>
        <taxon>Dikarya</taxon>
        <taxon>Basidiomycota</taxon>
        <taxon>Agaricomycotina</taxon>
        <taxon>Agaricomycetes</taxon>
        <taxon>Polyporales</taxon>
        <taxon>Laetiporus</taxon>
    </lineage>
</organism>
<dbReference type="STRING" id="1314785.A0A165BGM5"/>
<reference evidence="1 2" key="1">
    <citation type="journal article" date="2016" name="Mol. Biol. Evol.">
        <title>Comparative Genomics of Early-Diverging Mushroom-Forming Fungi Provides Insights into the Origins of Lignocellulose Decay Capabilities.</title>
        <authorList>
            <person name="Nagy L.G."/>
            <person name="Riley R."/>
            <person name="Tritt A."/>
            <person name="Adam C."/>
            <person name="Daum C."/>
            <person name="Floudas D."/>
            <person name="Sun H."/>
            <person name="Yadav J.S."/>
            <person name="Pangilinan J."/>
            <person name="Larsson K.H."/>
            <person name="Matsuura K."/>
            <person name="Barry K."/>
            <person name="Labutti K."/>
            <person name="Kuo R."/>
            <person name="Ohm R.A."/>
            <person name="Bhattacharya S.S."/>
            <person name="Shirouzu T."/>
            <person name="Yoshinaga Y."/>
            <person name="Martin F.M."/>
            <person name="Grigoriev I.V."/>
            <person name="Hibbett D.S."/>
        </authorList>
    </citation>
    <scope>NUCLEOTIDE SEQUENCE [LARGE SCALE GENOMIC DNA]</scope>
    <source>
        <strain evidence="1 2">93-53</strain>
    </source>
</reference>
<sequence>KEEHIGIAIEHLRQSQQCAIDDYMRVHERTITAGDYSPGTWVLVHETWLDAQHGNKGALRWSGPYVVHERYASGSYCLKELDGTVLKEAVAANRVKLFYYRKMHQTFHS</sequence>
<proteinExistence type="predicted"/>
<dbReference type="OrthoDB" id="2732387at2759"/>
<dbReference type="AlphaFoldDB" id="A0A165BGM5"/>
<accession>A0A165BGM5</accession>